<dbReference type="PANTHER" id="PTHR11439:SF467">
    <property type="entry name" value="INTEGRASE CATALYTIC DOMAIN-CONTAINING PROTEIN"/>
    <property type="match status" value="1"/>
</dbReference>
<gene>
    <name evidence="2" type="ordered locus">LOC_Os10g18770</name>
</gene>
<organism evidence="2">
    <name type="scientific">Oryza sativa subsp. japonica</name>
    <name type="common">Rice</name>
    <dbReference type="NCBI Taxonomy" id="39947"/>
    <lineage>
        <taxon>Eukaryota</taxon>
        <taxon>Viridiplantae</taxon>
        <taxon>Streptophyta</taxon>
        <taxon>Embryophyta</taxon>
        <taxon>Tracheophyta</taxon>
        <taxon>Spermatophyta</taxon>
        <taxon>Magnoliopsida</taxon>
        <taxon>Liliopsida</taxon>
        <taxon>Poales</taxon>
        <taxon>Poaceae</taxon>
        <taxon>BOP clade</taxon>
        <taxon>Oryzoideae</taxon>
        <taxon>Oryzeae</taxon>
        <taxon>Oryzinae</taxon>
        <taxon>Oryza</taxon>
        <taxon>Oryza sativa</taxon>
    </lineage>
</organism>
<dbReference type="InterPro" id="IPR013103">
    <property type="entry name" value="RVT_2"/>
</dbReference>
<dbReference type="Gene3D" id="3.30.420.10">
    <property type="entry name" value="Ribonuclease H-like superfamily/Ribonuclease H"/>
    <property type="match status" value="1"/>
</dbReference>
<evidence type="ECO:0000259" key="1">
    <source>
        <dbReference type="PROSITE" id="PS50994"/>
    </source>
</evidence>
<reference evidence="2" key="3">
    <citation type="submission" date="2006-07" db="EMBL/GenBank/DDBJ databases">
        <authorList>
            <person name="Buell R."/>
        </authorList>
    </citation>
    <scope>NUCLEOTIDE SEQUENCE</scope>
</reference>
<dbReference type="Pfam" id="PF07727">
    <property type="entry name" value="RVT_2"/>
    <property type="match status" value="1"/>
</dbReference>
<dbReference type="InterPro" id="IPR001584">
    <property type="entry name" value="Integrase_cat-core"/>
</dbReference>
<dbReference type="SUPFAM" id="SSF56672">
    <property type="entry name" value="DNA/RNA polymerases"/>
    <property type="match status" value="1"/>
</dbReference>
<dbReference type="SUPFAM" id="SSF53098">
    <property type="entry name" value="Ribonuclease H-like"/>
    <property type="match status" value="1"/>
</dbReference>
<dbReference type="GO" id="GO:0003676">
    <property type="term" value="F:nucleic acid binding"/>
    <property type="evidence" value="ECO:0007669"/>
    <property type="project" value="InterPro"/>
</dbReference>
<name>Q339S8_ORYSJ</name>
<dbReference type="InterPro" id="IPR012337">
    <property type="entry name" value="RNaseH-like_sf"/>
</dbReference>
<proteinExistence type="predicted"/>
<sequence length="734" mass="83438">MEFTSKVFNEYCMALGIKVEHSVPHVHTQNGLAESLIKRIKLIARPLLLHSNLPTTCWGHAVLHAAALLQIRPTAYNVVSPMQLTRGYAPNISHLRKFGCAVYVPIPPPKRTSMGPHRKLGIYVGFESPSIIKFLEPLTGDLHTGRYADCIFNEDHFPALGGGKYLQKVECREIEWETKNLLHLDPRTKESDQEVQTIIDLQRIANNLPEAFINPKGIMKSHIPAVNAPERVEIPHDAEEPECERIEEISTSYVDTGETYNRETTIVDIYFAEKIAKIIDLDPEPKSMAECKKRFRLVNLNLEMQLMDVVTAYLYGSLDSEIYMKVPDGIQVPEETKRNIYSVKLQRSLYGLKQSGRMWYNRLSEFLEGKGFIKNDDCPCLFMKRSEHGFCIISVYVDDLNIIGTTQVIKEASSYLKTEFEMKELGKTTYCLGLQLEHTPEGVLLHQYAYIQKILEKFNMKDSYPTRTPMVVRSLAVESDPFRPQENNEELLGPECPYLSAIGALMYLANGTRPDIAFAVNLLARFSSAPTKRHWNGVKQIFRYLRGTQDLGLFFRKNQDLTMAGYADAGYLSDPHKALSQTRYVFLCGGTAISWKSTKQTMVATSTNHSEIIALFEASKECMWLRRVIQHVQNTCGLNITPTPIIIYEDNSACVAQIQMVYVKMSLTKHISPKFFYMHELQKKEEIKVTLTKTSENLADLFTKSLPTSVFEKLVHGIGMRRMRDVHKSGGALP</sequence>
<feature type="domain" description="Integrase catalytic" evidence="1">
    <location>
        <begin position="1"/>
        <end position="98"/>
    </location>
</feature>
<protein>
    <submittedName>
        <fullName evidence="2">Retrotransposon protein, putative, Ty1-copia subclass</fullName>
    </submittedName>
</protein>
<reference evidence="2" key="2">
    <citation type="submission" date="2003-05" db="EMBL/GenBank/DDBJ databases">
        <authorList>
            <person name="Buell C.R."/>
            <person name="Wing R.A."/>
            <person name="McCombie W.R."/>
            <person name="Messing J."/>
            <person name="Yuan Q."/>
            <person name="Ouyang S."/>
        </authorList>
    </citation>
    <scope>NUCLEOTIDE SEQUENCE</scope>
</reference>
<accession>Q339S8</accession>
<dbReference type="PROSITE" id="PS50994">
    <property type="entry name" value="INTEGRASE"/>
    <property type="match status" value="1"/>
</dbReference>
<dbReference type="InterPro" id="IPR043502">
    <property type="entry name" value="DNA/RNA_pol_sf"/>
</dbReference>
<evidence type="ECO:0000313" key="2">
    <source>
        <dbReference type="EMBL" id="ABB47199.1"/>
    </source>
</evidence>
<reference evidence="2" key="1">
    <citation type="journal article" date="2003" name="Science">
        <title>In-depth view of structure, activity, and evolution of rice chromosome 10.</title>
        <authorList>
            <consortium name="Rice Chromosome 10 Sequencing Consortium"/>
        </authorList>
    </citation>
    <scope>NUCLEOTIDE SEQUENCE [LARGE SCALE GENOMIC DNA]</scope>
</reference>
<dbReference type="CDD" id="cd09272">
    <property type="entry name" value="RNase_HI_RT_Ty1"/>
    <property type="match status" value="1"/>
</dbReference>
<dbReference type="InterPro" id="IPR036397">
    <property type="entry name" value="RNaseH_sf"/>
</dbReference>
<dbReference type="PANTHER" id="PTHR11439">
    <property type="entry name" value="GAG-POL-RELATED RETROTRANSPOSON"/>
    <property type="match status" value="1"/>
</dbReference>
<dbReference type="EMBL" id="DP000086">
    <property type="protein sequence ID" value="ABB47199.1"/>
    <property type="molecule type" value="Genomic_DNA"/>
</dbReference>
<dbReference type="AlphaFoldDB" id="Q339S8"/>
<dbReference type="GO" id="GO:0015074">
    <property type="term" value="P:DNA integration"/>
    <property type="evidence" value="ECO:0007669"/>
    <property type="project" value="InterPro"/>
</dbReference>